<evidence type="ECO:0000313" key="1">
    <source>
        <dbReference type="EMBL" id="GMS91958.1"/>
    </source>
</evidence>
<name>A0AAV5TD17_9BILA</name>
<dbReference type="EMBL" id="BTSX01000004">
    <property type="protein sequence ID" value="GMS91958.1"/>
    <property type="molecule type" value="Genomic_DNA"/>
</dbReference>
<evidence type="ECO:0000313" key="2">
    <source>
        <dbReference type="Proteomes" id="UP001432027"/>
    </source>
</evidence>
<protein>
    <submittedName>
        <fullName evidence="1">Uncharacterized protein</fullName>
    </submittedName>
</protein>
<sequence>VAARLRTGRHDRVALPRRSRSDVLPSRVRMCRLHIGCDFAATSHRIPHQHRVLSHLLRALPPAQLPLPLPLLFARKSGAHQCPSSPLRSALHCSKPSIQCDNCSLQRHLVRKCVGELLRCRSTTCLRHRYGHPAPTQSDP</sequence>
<feature type="non-terminal residue" evidence="1">
    <location>
        <position position="1"/>
    </location>
</feature>
<comment type="caution">
    <text evidence="1">The sequence shown here is derived from an EMBL/GenBank/DDBJ whole genome shotgun (WGS) entry which is preliminary data.</text>
</comment>
<keyword evidence="2" id="KW-1185">Reference proteome</keyword>
<accession>A0AAV5TD17</accession>
<reference evidence="1" key="1">
    <citation type="submission" date="2023-10" db="EMBL/GenBank/DDBJ databases">
        <title>Genome assembly of Pristionchus species.</title>
        <authorList>
            <person name="Yoshida K."/>
            <person name="Sommer R.J."/>
        </authorList>
    </citation>
    <scope>NUCLEOTIDE SEQUENCE</scope>
    <source>
        <strain evidence="1">RS0144</strain>
    </source>
</reference>
<gene>
    <name evidence="1" type="ORF">PENTCL1PPCAC_14133</name>
</gene>
<dbReference type="AlphaFoldDB" id="A0AAV5TD17"/>
<dbReference type="Proteomes" id="UP001432027">
    <property type="component" value="Unassembled WGS sequence"/>
</dbReference>
<feature type="non-terminal residue" evidence="1">
    <location>
        <position position="140"/>
    </location>
</feature>
<proteinExistence type="predicted"/>
<organism evidence="1 2">
    <name type="scientific">Pristionchus entomophagus</name>
    <dbReference type="NCBI Taxonomy" id="358040"/>
    <lineage>
        <taxon>Eukaryota</taxon>
        <taxon>Metazoa</taxon>
        <taxon>Ecdysozoa</taxon>
        <taxon>Nematoda</taxon>
        <taxon>Chromadorea</taxon>
        <taxon>Rhabditida</taxon>
        <taxon>Rhabditina</taxon>
        <taxon>Diplogasteromorpha</taxon>
        <taxon>Diplogasteroidea</taxon>
        <taxon>Neodiplogasteridae</taxon>
        <taxon>Pristionchus</taxon>
    </lineage>
</organism>